<name>A0A2G8T4T0_9BURK</name>
<accession>A0A2G8T4T0</accession>
<gene>
    <name evidence="2" type="ORF">CR103_04450</name>
</gene>
<dbReference type="EMBL" id="PDOB01000004">
    <property type="protein sequence ID" value="PIL40989.1"/>
    <property type="molecule type" value="Genomic_DNA"/>
</dbReference>
<keyword evidence="1" id="KW-0812">Transmembrane</keyword>
<dbReference type="Proteomes" id="UP000228593">
    <property type="component" value="Unassembled WGS sequence"/>
</dbReference>
<reference evidence="2 3" key="1">
    <citation type="submission" date="2017-10" db="EMBL/GenBank/DDBJ databases">
        <title>Massilia psychrophilum sp. nov., a novel purple-pigmented bacterium isolated from Tianshan glacier, Xinjiang Municipality, China.</title>
        <authorList>
            <person name="Wang H."/>
        </authorList>
    </citation>
    <scope>NUCLEOTIDE SEQUENCE [LARGE SCALE GENOMIC DNA]</scope>
    <source>
        <strain evidence="2 3">JCM 30813</strain>
    </source>
</reference>
<evidence type="ECO:0000313" key="3">
    <source>
        <dbReference type="Proteomes" id="UP000228593"/>
    </source>
</evidence>
<sequence length="72" mass="7200">MNSTKIIGIVLIAAGIAGIALGGFSFTQETHKASLGPLNLSVAEQKTVDIPLWASIAAIVAGAAVLVAGSKR</sequence>
<organism evidence="2 3">
    <name type="scientific">Massilia psychrophila</name>
    <dbReference type="NCBI Taxonomy" id="1603353"/>
    <lineage>
        <taxon>Bacteria</taxon>
        <taxon>Pseudomonadati</taxon>
        <taxon>Pseudomonadota</taxon>
        <taxon>Betaproteobacteria</taxon>
        <taxon>Burkholderiales</taxon>
        <taxon>Oxalobacteraceae</taxon>
        <taxon>Telluria group</taxon>
        <taxon>Massilia</taxon>
    </lineage>
</organism>
<feature type="transmembrane region" description="Helical" evidence="1">
    <location>
        <begin position="7"/>
        <end position="26"/>
    </location>
</feature>
<dbReference type="AlphaFoldDB" id="A0A2G8T4T0"/>
<dbReference type="RefSeq" id="WP_099914806.1">
    <property type="nucleotide sequence ID" value="NZ_BMHS01000005.1"/>
</dbReference>
<comment type="caution">
    <text evidence="2">The sequence shown here is derived from an EMBL/GenBank/DDBJ whole genome shotgun (WGS) entry which is preliminary data.</text>
</comment>
<keyword evidence="1" id="KW-0472">Membrane</keyword>
<protein>
    <recommendedName>
        <fullName evidence="4">DUF3185 domain-containing protein</fullName>
    </recommendedName>
</protein>
<keyword evidence="3" id="KW-1185">Reference proteome</keyword>
<feature type="transmembrane region" description="Helical" evidence="1">
    <location>
        <begin position="50"/>
        <end position="69"/>
    </location>
</feature>
<dbReference type="OrthoDB" id="5773092at2"/>
<evidence type="ECO:0008006" key="4">
    <source>
        <dbReference type="Google" id="ProtNLM"/>
    </source>
</evidence>
<proteinExistence type="predicted"/>
<keyword evidence="1" id="KW-1133">Transmembrane helix</keyword>
<evidence type="ECO:0000256" key="1">
    <source>
        <dbReference type="SAM" id="Phobius"/>
    </source>
</evidence>
<evidence type="ECO:0000313" key="2">
    <source>
        <dbReference type="EMBL" id="PIL40989.1"/>
    </source>
</evidence>